<evidence type="ECO:0000256" key="10">
    <source>
        <dbReference type="SAM" id="Phobius"/>
    </source>
</evidence>
<dbReference type="GO" id="GO:0016020">
    <property type="term" value="C:membrane"/>
    <property type="evidence" value="ECO:0007669"/>
    <property type="project" value="UniProtKB-SubCell"/>
</dbReference>
<keyword evidence="3 9" id="KW-0349">Heme</keyword>
<dbReference type="OrthoDB" id="1372046at2759"/>
<dbReference type="PANTHER" id="PTHR24286:SF349">
    <property type="entry name" value="CYTOCHROME P450 716A1-RELATED"/>
    <property type="match status" value="1"/>
</dbReference>
<evidence type="ECO:0000256" key="9">
    <source>
        <dbReference type="RuleBase" id="RU000461"/>
    </source>
</evidence>
<evidence type="ECO:0000256" key="3">
    <source>
        <dbReference type="ARBA" id="ARBA00022617"/>
    </source>
</evidence>
<dbReference type="GO" id="GO:0020037">
    <property type="term" value="F:heme binding"/>
    <property type="evidence" value="ECO:0007669"/>
    <property type="project" value="InterPro"/>
</dbReference>
<dbReference type="GO" id="GO:0004497">
    <property type="term" value="F:monooxygenase activity"/>
    <property type="evidence" value="ECO:0007669"/>
    <property type="project" value="UniProtKB-KW"/>
</dbReference>
<feature type="transmembrane region" description="Helical" evidence="10">
    <location>
        <begin position="6"/>
        <end position="25"/>
    </location>
</feature>
<gene>
    <name evidence="11" type="ORF">IFM89_030777</name>
</gene>
<organism evidence="11 12">
    <name type="scientific">Coptis chinensis</name>
    <dbReference type="NCBI Taxonomy" id="261450"/>
    <lineage>
        <taxon>Eukaryota</taxon>
        <taxon>Viridiplantae</taxon>
        <taxon>Streptophyta</taxon>
        <taxon>Embryophyta</taxon>
        <taxon>Tracheophyta</taxon>
        <taxon>Spermatophyta</taxon>
        <taxon>Magnoliopsida</taxon>
        <taxon>Ranunculales</taxon>
        <taxon>Ranunculaceae</taxon>
        <taxon>Coptidoideae</taxon>
        <taxon>Coptis</taxon>
    </lineage>
</organism>
<accession>A0A835IHF0</accession>
<evidence type="ECO:0000256" key="4">
    <source>
        <dbReference type="ARBA" id="ARBA00022723"/>
    </source>
</evidence>
<keyword evidence="7 9" id="KW-0503">Monooxygenase</keyword>
<comment type="subcellular location">
    <subcellularLocation>
        <location evidence="1">Membrane</location>
    </subcellularLocation>
</comment>
<dbReference type="InterPro" id="IPR036396">
    <property type="entry name" value="Cyt_P450_sf"/>
</dbReference>
<evidence type="ECO:0000313" key="12">
    <source>
        <dbReference type="Proteomes" id="UP000631114"/>
    </source>
</evidence>
<dbReference type="GO" id="GO:0044550">
    <property type="term" value="P:secondary metabolite biosynthetic process"/>
    <property type="evidence" value="ECO:0007669"/>
    <property type="project" value="UniProtKB-ARBA"/>
</dbReference>
<dbReference type="PRINTS" id="PR00385">
    <property type="entry name" value="P450"/>
</dbReference>
<dbReference type="PANTHER" id="PTHR24286">
    <property type="entry name" value="CYTOCHROME P450 26"/>
    <property type="match status" value="1"/>
</dbReference>
<dbReference type="GO" id="GO:0016705">
    <property type="term" value="F:oxidoreductase activity, acting on paired donors, with incorporation or reduction of molecular oxygen"/>
    <property type="evidence" value="ECO:0007669"/>
    <property type="project" value="InterPro"/>
</dbReference>
<dbReference type="InterPro" id="IPR001128">
    <property type="entry name" value="Cyt_P450"/>
</dbReference>
<evidence type="ECO:0000256" key="6">
    <source>
        <dbReference type="ARBA" id="ARBA00023004"/>
    </source>
</evidence>
<reference evidence="11 12" key="1">
    <citation type="submission" date="2020-10" db="EMBL/GenBank/DDBJ databases">
        <title>The Coptis chinensis genome and diversification of protoberbering-type alkaloids.</title>
        <authorList>
            <person name="Wang B."/>
            <person name="Shu S."/>
            <person name="Song C."/>
            <person name="Liu Y."/>
        </authorList>
    </citation>
    <scope>NUCLEOTIDE SEQUENCE [LARGE SCALE GENOMIC DNA]</scope>
    <source>
        <strain evidence="11">HL-2020</strain>
        <tissue evidence="11">Leaf</tissue>
    </source>
</reference>
<keyword evidence="8 10" id="KW-0472">Membrane</keyword>
<evidence type="ECO:0008006" key="13">
    <source>
        <dbReference type="Google" id="ProtNLM"/>
    </source>
</evidence>
<dbReference type="InterPro" id="IPR017972">
    <property type="entry name" value="Cyt_P450_CS"/>
</dbReference>
<evidence type="ECO:0000256" key="1">
    <source>
        <dbReference type="ARBA" id="ARBA00004370"/>
    </source>
</evidence>
<evidence type="ECO:0000256" key="8">
    <source>
        <dbReference type="ARBA" id="ARBA00023136"/>
    </source>
</evidence>
<keyword evidence="10" id="KW-1133">Transmembrane helix</keyword>
<dbReference type="Gene3D" id="1.10.630.10">
    <property type="entry name" value="Cytochrome P450"/>
    <property type="match status" value="2"/>
</dbReference>
<dbReference type="GO" id="GO:0016125">
    <property type="term" value="P:sterol metabolic process"/>
    <property type="evidence" value="ECO:0007669"/>
    <property type="project" value="TreeGrafter"/>
</dbReference>
<dbReference type="PRINTS" id="PR00359">
    <property type="entry name" value="BP450"/>
</dbReference>
<comment type="caution">
    <text evidence="11">The sequence shown here is derived from an EMBL/GenBank/DDBJ whole genome shotgun (WGS) entry which is preliminary data.</text>
</comment>
<dbReference type="EMBL" id="JADFTS010000003">
    <property type="protein sequence ID" value="KAF9616608.1"/>
    <property type="molecule type" value="Genomic_DNA"/>
</dbReference>
<keyword evidence="10" id="KW-0812">Transmembrane</keyword>
<evidence type="ECO:0000313" key="11">
    <source>
        <dbReference type="EMBL" id="KAF9616608.1"/>
    </source>
</evidence>
<keyword evidence="6 9" id="KW-0408">Iron</keyword>
<evidence type="ECO:0000256" key="2">
    <source>
        <dbReference type="ARBA" id="ARBA00010617"/>
    </source>
</evidence>
<evidence type="ECO:0000256" key="7">
    <source>
        <dbReference type="ARBA" id="ARBA00023033"/>
    </source>
</evidence>
<dbReference type="AlphaFoldDB" id="A0A835IHF0"/>
<evidence type="ECO:0000256" key="5">
    <source>
        <dbReference type="ARBA" id="ARBA00023002"/>
    </source>
</evidence>
<keyword evidence="4 9" id="KW-0479">Metal-binding</keyword>
<protein>
    <recommendedName>
        <fullName evidence="13">Cytochrome P450</fullName>
    </recommendedName>
</protein>
<dbReference type="Pfam" id="PF00067">
    <property type="entry name" value="p450"/>
    <property type="match status" value="2"/>
</dbReference>
<dbReference type="PROSITE" id="PS00086">
    <property type="entry name" value="CYTOCHROME_P450"/>
    <property type="match status" value="1"/>
</dbReference>
<comment type="similarity">
    <text evidence="2 9">Belongs to the cytochrome P450 family.</text>
</comment>
<dbReference type="InterPro" id="IPR002397">
    <property type="entry name" value="Cyt_P450_B"/>
</dbReference>
<name>A0A835IHF0_9MAGN</name>
<dbReference type="SUPFAM" id="SSF48264">
    <property type="entry name" value="Cytochrome P450"/>
    <property type="match status" value="1"/>
</dbReference>
<dbReference type="GO" id="GO:0005506">
    <property type="term" value="F:iron ion binding"/>
    <property type="evidence" value="ECO:0007669"/>
    <property type="project" value="InterPro"/>
</dbReference>
<dbReference type="Proteomes" id="UP000631114">
    <property type="component" value="Unassembled WGS sequence"/>
</dbReference>
<proteinExistence type="inferred from homology"/>
<keyword evidence="12" id="KW-1185">Reference proteome</keyword>
<sequence length="426" mass="47955">MELFSLSMLFLLVALFVSLPFLFLLGRNKSNSSTDNTLKFPPGKTGWPFVGESLEFLNLGRKGTPEKFLEDRMQKFSSKVFKTSLFGESFAVLCGPAGNKFLFSNDNKLVTSWWPSSINKIFPSSLQSSGNEESKKMRKMLPGFLKPEALHRYISIMDTIAKQHVKTYWDDKKEVLVFDLAKSYTFALACKLFMSIDDPIQLARFADPFSLLASGILSIPVNLPGTPFNKAIKASTFIRKDLHEIIRKRKVDLAENRASPTQDILSHMLLATDDDGKFMNEMDIADKILGLLIGGHDTASAAITFVVKYLGSFLMSTMRYSKLYWSTNSTHKNANHFPDPESFDPSRFEGNGPAPYTYVPFGGGPRMCPGKEYARLEILVFMHNVVTKFKWDKVLPNEKIIVDPMPMPAKGLPVQLHPHIVNLDKN</sequence>
<keyword evidence="5 9" id="KW-0560">Oxidoreductase</keyword>